<dbReference type="EMBL" id="NVMX01000151">
    <property type="protein sequence ID" value="PDZ94618.1"/>
    <property type="molecule type" value="Genomic_DNA"/>
</dbReference>
<dbReference type="Gene3D" id="1.25.40.20">
    <property type="entry name" value="Ankyrin repeat-containing domain"/>
    <property type="match status" value="2"/>
</dbReference>
<dbReference type="PROSITE" id="PS50088">
    <property type="entry name" value="ANK_REPEAT"/>
    <property type="match status" value="5"/>
</dbReference>
<dbReference type="PRINTS" id="PR01415">
    <property type="entry name" value="ANKYRIN"/>
</dbReference>
<dbReference type="PANTHER" id="PTHR24198">
    <property type="entry name" value="ANKYRIN REPEAT AND PROTEIN KINASE DOMAIN-CONTAINING PROTEIN"/>
    <property type="match status" value="1"/>
</dbReference>
<feature type="repeat" description="ANK" evidence="3">
    <location>
        <begin position="150"/>
        <end position="182"/>
    </location>
</feature>
<keyword evidence="2 3" id="KW-0040">ANK repeat</keyword>
<dbReference type="SMART" id="SM00248">
    <property type="entry name" value="ANK"/>
    <property type="match status" value="8"/>
</dbReference>
<evidence type="ECO:0000256" key="1">
    <source>
        <dbReference type="ARBA" id="ARBA00022737"/>
    </source>
</evidence>
<dbReference type="InterPro" id="IPR002110">
    <property type="entry name" value="Ankyrin_rpt"/>
</dbReference>
<evidence type="ECO:0000256" key="2">
    <source>
        <dbReference type="ARBA" id="ARBA00023043"/>
    </source>
</evidence>
<dbReference type="InterPro" id="IPR036770">
    <property type="entry name" value="Ankyrin_rpt-contain_sf"/>
</dbReference>
<dbReference type="Pfam" id="PF12796">
    <property type="entry name" value="Ank_2"/>
    <property type="match status" value="2"/>
</dbReference>
<comment type="caution">
    <text evidence="4">The sequence shown here is derived from an EMBL/GenBank/DDBJ whole genome shotgun (WGS) entry which is preliminary data.</text>
</comment>
<evidence type="ECO:0000313" key="5">
    <source>
        <dbReference type="Proteomes" id="UP000219922"/>
    </source>
</evidence>
<keyword evidence="1" id="KW-0677">Repeat</keyword>
<name>A0A9X6ST04_BACCE</name>
<dbReference type="AlphaFoldDB" id="A0A9X6ST04"/>
<feature type="repeat" description="ANK" evidence="3">
    <location>
        <begin position="215"/>
        <end position="247"/>
    </location>
</feature>
<dbReference type="PROSITE" id="PS50297">
    <property type="entry name" value="ANK_REP_REGION"/>
    <property type="match status" value="5"/>
</dbReference>
<feature type="repeat" description="ANK" evidence="3">
    <location>
        <begin position="117"/>
        <end position="149"/>
    </location>
</feature>
<feature type="repeat" description="ANK" evidence="3">
    <location>
        <begin position="281"/>
        <end position="313"/>
    </location>
</feature>
<proteinExistence type="predicted"/>
<evidence type="ECO:0000313" key="4">
    <source>
        <dbReference type="EMBL" id="PDZ94618.1"/>
    </source>
</evidence>
<feature type="repeat" description="ANK" evidence="3">
    <location>
        <begin position="248"/>
        <end position="280"/>
    </location>
</feature>
<sequence length="391" mass="44649">MMQMQKKTNEMYKGERIMRFSNVLKSEDFENKLINNEIDLIHKNSLFKTLFIYAASNEKYVTQLELIVRYHKEKVMDQVYRHQKNALYVAIDNDNTKGVKVLLDYGFDPNADAMIGSRDRPIILASKKRNFDIVRLLIEHGADVNVIDSKQLSPLRNAIFYKNIKMVRYLINNGADVNIQTIFGKALRMALVLKDEAIAKLLIENGASILDISNSGQSAMHIAASNGQLDLLKYLVNLEPNIHVQCRSKETILMSACRMGHYEIVQYLLSLGAEVYCKDAKGELPLLLALKSGNLKLVKLLLENGASLEKERTDISSALFQGINNHKAVDFLLEKGFNMNIKDRNGMYLALIRFIHIPEQLDVLEKHKDKMEPELLDNYLSMRLKLLISSN</sequence>
<dbReference type="Pfam" id="PF00023">
    <property type="entry name" value="Ank"/>
    <property type="match status" value="1"/>
</dbReference>
<evidence type="ECO:0008006" key="6">
    <source>
        <dbReference type="Google" id="ProtNLM"/>
    </source>
</evidence>
<dbReference type="GO" id="GO:0005737">
    <property type="term" value="C:cytoplasm"/>
    <property type="evidence" value="ECO:0007669"/>
    <property type="project" value="TreeGrafter"/>
</dbReference>
<accession>A0A9X6ST04</accession>
<protein>
    <recommendedName>
        <fullName evidence="6">Ankyrin repeat protein</fullName>
    </recommendedName>
</protein>
<organism evidence="4 5">
    <name type="scientific">Bacillus cereus</name>
    <dbReference type="NCBI Taxonomy" id="1396"/>
    <lineage>
        <taxon>Bacteria</taxon>
        <taxon>Bacillati</taxon>
        <taxon>Bacillota</taxon>
        <taxon>Bacilli</taxon>
        <taxon>Bacillales</taxon>
        <taxon>Bacillaceae</taxon>
        <taxon>Bacillus</taxon>
        <taxon>Bacillus cereus group</taxon>
    </lineage>
</organism>
<evidence type="ECO:0000256" key="3">
    <source>
        <dbReference type="PROSITE-ProRule" id="PRU00023"/>
    </source>
</evidence>
<dbReference type="PANTHER" id="PTHR24198:SF165">
    <property type="entry name" value="ANKYRIN REPEAT-CONTAINING PROTEIN-RELATED"/>
    <property type="match status" value="1"/>
</dbReference>
<dbReference type="SUPFAM" id="SSF48403">
    <property type="entry name" value="Ankyrin repeat"/>
    <property type="match status" value="1"/>
</dbReference>
<dbReference type="Proteomes" id="UP000219922">
    <property type="component" value="Unassembled WGS sequence"/>
</dbReference>
<gene>
    <name evidence="4" type="ORF">CON36_32770</name>
</gene>
<reference evidence="4 5" key="1">
    <citation type="submission" date="2017-09" db="EMBL/GenBank/DDBJ databases">
        <title>Large-scale bioinformatics analysis of Bacillus genomes uncovers conserved roles of natural products in bacterial physiology.</title>
        <authorList>
            <consortium name="Agbiome Team Llc"/>
            <person name="Bleich R.M."/>
            <person name="Grubbs K.J."/>
            <person name="Santa Maria K.C."/>
            <person name="Allen S.E."/>
            <person name="Farag S."/>
            <person name="Shank E.A."/>
            <person name="Bowers A."/>
        </authorList>
    </citation>
    <scope>NUCLEOTIDE SEQUENCE [LARGE SCALE GENOMIC DNA]</scope>
    <source>
        <strain evidence="4 5">AFS092789</strain>
    </source>
</reference>